<reference evidence="6" key="1">
    <citation type="journal article" date="2019" name="Int. J. Syst. Evol. Microbiol.">
        <title>The Global Catalogue of Microorganisms (GCM) 10K type strain sequencing project: providing services to taxonomists for standard genome sequencing and annotation.</title>
        <authorList>
            <consortium name="The Broad Institute Genomics Platform"/>
            <consortium name="The Broad Institute Genome Sequencing Center for Infectious Disease"/>
            <person name="Wu L."/>
            <person name="Ma J."/>
        </authorList>
    </citation>
    <scope>NUCLEOTIDE SEQUENCE [LARGE SCALE GENOMIC DNA]</scope>
    <source>
        <strain evidence="6">CGMCC 4.7177</strain>
    </source>
</reference>
<feature type="domain" description="Bacillithiol biosynthesis BshC N-terminal Rossmann-like" evidence="3">
    <location>
        <begin position="1"/>
        <end position="377"/>
    </location>
</feature>
<sequence length="538" mass="61698">MNLEMLTLPEKNKVMQSYTNDPEFVHTYFDYTVEESSFFIRNKELSERSFQRSALKEVLSSFMKPFGISDAAKKHIDELAVNGVAVVGGQQAGLLTGPLYSVHKAISVLLLAKQQRELLGIPVVPVFWVAGEDHDLNEINHVNTVADYRISKKQYREKYILKLMASDATYKQDEMAEFVKEIFGTYGETIYTKELLAEVLEALQKESTFTGFFVRLMNGLFQDEGLLFLDSAYQPLREMESEYFSQLINESEKIASVIHQKELQFESAGFGTPMNAQLDGANLFFIHETGRVLLTRENNCFINESAGIRFTEEELLKIAKQEPWLLSNNVATRPIMQDFVFPVLAFVGGPGEIAYWAVLKEAFHHLQMKMPIIVPRMSITLVTSKTKQALDSKSLSFSDVLSGEVIAVREEVIDNLRDDAFNDAVDETNEMIEKQYDKLSELINKEDTNFIELLQKNLNFHERQLDYLKEKSEENIYIKHDALLRTFGIIESELFPEGSLQERMYTPYAYLNSYGPTLIRDLLELPFKMDGTHKIVYL</sequence>
<feature type="coiled-coil region" evidence="2">
    <location>
        <begin position="422"/>
        <end position="471"/>
    </location>
</feature>
<dbReference type="Pfam" id="PF10079">
    <property type="entry name" value="Rossmann-like_BshC"/>
    <property type="match status" value="1"/>
</dbReference>
<dbReference type="InterPro" id="IPR055399">
    <property type="entry name" value="CC_BshC"/>
</dbReference>
<feature type="domain" description="Bacillithiol biosynthesis BshC C-terminal coiled-coil" evidence="4">
    <location>
        <begin position="379"/>
        <end position="538"/>
    </location>
</feature>
<name>A0ABW4SHD5_9BACL</name>
<comment type="function">
    <text evidence="2">Involved in bacillithiol (BSH) biosynthesis. May catalyze the last step of the pathway, the addition of cysteine to glucosamine malate (GlcN-Mal) to generate BSH.</text>
</comment>
<comment type="caution">
    <text evidence="5">The sequence shown here is derived from an EMBL/GenBank/DDBJ whole genome shotgun (WGS) entry which is preliminary data.</text>
</comment>
<keyword evidence="1 2" id="KW-0436">Ligase</keyword>
<keyword evidence="6" id="KW-1185">Reference proteome</keyword>
<evidence type="ECO:0000259" key="4">
    <source>
        <dbReference type="Pfam" id="PF24850"/>
    </source>
</evidence>
<evidence type="ECO:0000256" key="1">
    <source>
        <dbReference type="ARBA" id="ARBA00022598"/>
    </source>
</evidence>
<proteinExistence type="inferred from homology"/>
<evidence type="ECO:0000259" key="3">
    <source>
        <dbReference type="Pfam" id="PF10079"/>
    </source>
</evidence>
<evidence type="ECO:0000313" key="6">
    <source>
        <dbReference type="Proteomes" id="UP001597218"/>
    </source>
</evidence>
<comment type="similarity">
    <text evidence="2">Belongs to the BshC family.</text>
</comment>
<gene>
    <name evidence="2 5" type="primary">bshC</name>
    <name evidence="5" type="ORF">ACFSFY_13075</name>
</gene>
<dbReference type="NCBIfam" id="TIGR03998">
    <property type="entry name" value="thiol_BshC"/>
    <property type="match status" value="1"/>
</dbReference>
<evidence type="ECO:0000313" key="5">
    <source>
        <dbReference type="EMBL" id="MFD1928968.1"/>
    </source>
</evidence>
<dbReference type="PIRSF" id="PIRSF012535">
    <property type="entry name" value="UCP012535"/>
    <property type="match status" value="1"/>
</dbReference>
<dbReference type="EMBL" id="JBHUGI010000032">
    <property type="protein sequence ID" value="MFD1928968.1"/>
    <property type="molecule type" value="Genomic_DNA"/>
</dbReference>
<dbReference type="RefSeq" id="WP_381538696.1">
    <property type="nucleotide sequence ID" value="NZ_JBHUGI010000032.1"/>
</dbReference>
<dbReference type="Proteomes" id="UP001597218">
    <property type="component" value="Unassembled WGS sequence"/>
</dbReference>
<dbReference type="HAMAP" id="MF_01867">
    <property type="entry name" value="BshC"/>
    <property type="match status" value="1"/>
</dbReference>
<dbReference type="EC" id="6.-.-.-" evidence="2"/>
<evidence type="ECO:0000256" key="2">
    <source>
        <dbReference type="HAMAP-Rule" id="MF_01867"/>
    </source>
</evidence>
<keyword evidence="2" id="KW-0175">Coiled coil</keyword>
<dbReference type="Pfam" id="PF24850">
    <property type="entry name" value="CC_BshC"/>
    <property type="match status" value="1"/>
</dbReference>
<organism evidence="5 6">
    <name type="scientific">Sporosarcina siberiensis</name>
    <dbReference type="NCBI Taxonomy" id="1365606"/>
    <lineage>
        <taxon>Bacteria</taxon>
        <taxon>Bacillati</taxon>
        <taxon>Bacillota</taxon>
        <taxon>Bacilli</taxon>
        <taxon>Bacillales</taxon>
        <taxon>Caryophanaceae</taxon>
        <taxon>Sporosarcina</taxon>
    </lineage>
</organism>
<protein>
    <recommendedName>
        <fullName evidence="2">Putative cysteine ligase BshC</fullName>
        <ecNumber evidence="2">6.-.-.-</ecNumber>
    </recommendedName>
</protein>
<dbReference type="InterPro" id="IPR011199">
    <property type="entry name" value="Bacillithiol_biosynth_BshC"/>
</dbReference>
<dbReference type="InterPro" id="IPR055398">
    <property type="entry name" value="Rossmann-like_BshC"/>
</dbReference>
<accession>A0ABW4SHD5</accession>